<comment type="subcellular location">
    <subcellularLocation>
        <location evidence="1">Endomembrane system</location>
        <topology evidence="1">Multi-pass membrane protein</topology>
    </subcellularLocation>
</comment>
<evidence type="ECO:0000256" key="2">
    <source>
        <dbReference type="ARBA" id="ARBA00008335"/>
    </source>
</evidence>
<keyword evidence="3" id="KW-0813">Transport</keyword>
<dbReference type="InterPro" id="IPR011701">
    <property type="entry name" value="MFS"/>
</dbReference>
<dbReference type="InterPro" id="IPR036259">
    <property type="entry name" value="MFS_trans_sf"/>
</dbReference>
<feature type="transmembrane region" description="Helical" evidence="7">
    <location>
        <begin position="229"/>
        <end position="253"/>
    </location>
</feature>
<feature type="transmembrane region" description="Helical" evidence="7">
    <location>
        <begin position="200"/>
        <end position="217"/>
    </location>
</feature>
<name>X0RPH4_9ZZZZ</name>
<dbReference type="GO" id="GO:0022857">
    <property type="term" value="F:transmembrane transporter activity"/>
    <property type="evidence" value="ECO:0007669"/>
    <property type="project" value="InterPro"/>
</dbReference>
<feature type="non-terminal residue" evidence="8">
    <location>
        <position position="1"/>
    </location>
</feature>
<dbReference type="Pfam" id="PF07690">
    <property type="entry name" value="MFS_1"/>
    <property type="match status" value="1"/>
</dbReference>
<accession>X0RPH4</accession>
<comment type="caution">
    <text evidence="8">The sequence shown here is derived from an EMBL/GenBank/DDBJ whole genome shotgun (WGS) entry which is preliminary data.</text>
</comment>
<evidence type="ECO:0000256" key="7">
    <source>
        <dbReference type="SAM" id="Phobius"/>
    </source>
</evidence>
<keyword evidence="4 7" id="KW-0812">Transmembrane</keyword>
<evidence type="ECO:0008006" key="9">
    <source>
        <dbReference type="Google" id="ProtNLM"/>
    </source>
</evidence>
<dbReference type="SUPFAM" id="SSF103473">
    <property type="entry name" value="MFS general substrate transporter"/>
    <property type="match status" value="1"/>
</dbReference>
<evidence type="ECO:0000313" key="8">
    <source>
        <dbReference type="EMBL" id="GAF70759.1"/>
    </source>
</evidence>
<proteinExistence type="inferred from homology"/>
<protein>
    <recommendedName>
        <fullName evidence="9">Major facilitator superfamily (MFS) profile domain-containing protein</fullName>
    </recommendedName>
</protein>
<feature type="transmembrane region" description="Helical" evidence="7">
    <location>
        <begin position="112"/>
        <end position="135"/>
    </location>
</feature>
<evidence type="ECO:0000256" key="1">
    <source>
        <dbReference type="ARBA" id="ARBA00004127"/>
    </source>
</evidence>
<evidence type="ECO:0000256" key="3">
    <source>
        <dbReference type="ARBA" id="ARBA00022448"/>
    </source>
</evidence>
<dbReference type="GO" id="GO:0016020">
    <property type="term" value="C:membrane"/>
    <property type="evidence" value="ECO:0007669"/>
    <property type="project" value="TreeGrafter"/>
</dbReference>
<feature type="transmembrane region" description="Helical" evidence="7">
    <location>
        <begin position="259"/>
        <end position="277"/>
    </location>
</feature>
<dbReference type="GO" id="GO:0012505">
    <property type="term" value="C:endomembrane system"/>
    <property type="evidence" value="ECO:0007669"/>
    <property type="project" value="UniProtKB-SubCell"/>
</dbReference>
<feature type="transmembrane region" description="Helical" evidence="7">
    <location>
        <begin position="60"/>
        <end position="81"/>
    </location>
</feature>
<dbReference type="InterPro" id="IPR051788">
    <property type="entry name" value="MFS_Transporter"/>
</dbReference>
<dbReference type="AlphaFoldDB" id="X0RPH4"/>
<organism evidence="8">
    <name type="scientific">marine sediment metagenome</name>
    <dbReference type="NCBI Taxonomy" id="412755"/>
    <lineage>
        <taxon>unclassified sequences</taxon>
        <taxon>metagenomes</taxon>
        <taxon>ecological metagenomes</taxon>
    </lineage>
</organism>
<dbReference type="PANTHER" id="PTHR23514:SF3">
    <property type="entry name" value="BYPASS OF STOP CODON PROTEIN 6"/>
    <property type="match status" value="1"/>
</dbReference>
<dbReference type="PANTHER" id="PTHR23514">
    <property type="entry name" value="BYPASS OF STOP CODON PROTEIN 6"/>
    <property type="match status" value="1"/>
</dbReference>
<comment type="similarity">
    <text evidence="2">Belongs to the major facilitator superfamily.</text>
</comment>
<feature type="transmembrane region" description="Helical" evidence="7">
    <location>
        <begin position="33"/>
        <end position="54"/>
    </location>
</feature>
<dbReference type="EMBL" id="BARS01000043">
    <property type="protein sequence ID" value="GAF70759.1"/>
    <property type="molecule type" value="Genomic_DNA"/>
</dbReference>
<dbReference type="Gene3D" id="1.20.1250.20">
    <property type="entry name" value="MFS general substrate transporter like domains"/>
    <property type="match status" value="2"/>
</dbReference>
<evidence type="ECO:0000256" key="4">
    <source>
        <dbReference type="ARBA" id="ARBA00022692"/>
    </source>
</evidence>
<gene>
    <name evidence="8" type="ORF">S01H1_00138</name>
</gene>
<feature type="transmembrane region" description="Helical" evidence="7">
    <location>
        <begin position="141"/>
        <end position="163"/>
    </location>
</feature>
<keyword evidence="6 7" id="KW-0472">Membrane</keyword>
<sequence>ILFYPASGAFVTLSQATLMDTDPARHEQNMARWTFAGSLGVVAGPIALGAAATLGLGWRGLFLLFAGLTLIPLAMMCRFRFAIGQRGSAKTGFKAGLVDALRALRRGEVLRWLTLLEFSDLMLDVLLGFLALYLVDVAGATPAQAGAAVAVWTGLGLLGNLLLIPLLERVRGLRYLRLSAVVELVLFPTFLLVPGFWPKLVLLGLLGLFNTGWYLILKAQLYSAMPGQSGTVMTVGNVFGLVGGLIPLGLGLVAERFDLSVTMWLLLLGPVALLVGIPKNGGHPLSGSVGATR</sequence>
<keyword evidence="5 7" id="KW-1133">Transmembrane helix</keyword>
<evidence type="ECO:0000256" key="6">
    <source>
        <dbReference type="ARBA" id="ARBA00023136"/>
    </source>
</evidence>
<reference evidence="8" key="1">
    <citation type="journal article" date="2014" name="Front. Microbiol.">
        <title>High frequency of phylogenetically diverse reductive dehalogenase-homologous genes in deep subseafloor sedimentary metagenomes.</title>
        <authorList>
            <person name="Kawai M."/>
            <person name="Futagami T."/>
            <person name="Toyoda A."/>
            <person name="Takaki Y."/>
            <person name="Nishi S."/>
            <person name="Hori S."/>
            <person name="Arai W."/>
            <person name="Tsubouchi T."/>
            <person name="Morono Y."/>
            <person name="Uchiyama I."/>
            <person name="Ito T."/>
            <person name="Fujiyama A."/>
            <person name="Inagaki F."/>
            <person name="Takami H."/>
        </authorList>
    </citation>
    <scope>NUCLEOTIDE SEQUENCE</scope>
    <source>
        <strain evidence="8">Expedition CK06-06</strain>
    </source>
</reference>
<evidence type="ECO:0000256" key="5">
    <source>
        <dbReference type="ARBA" id="ARBA00022989"/>
    </source>
</evidence>